<dbReference type="EMBL" id="JAGPXC010000002">
    <property type="protein sequence ID" value="KAH6658074.1"/>
    <property type="molecule type" value="Genomic_DNA"/>
</dbReference>
<organism evidence="1 2">
    <name type="scientific">Truncatella angustata</name>
    <dbReference type="NCBI Taxonomy" id="152316"/>
    <lineage>
        <taxon>Eukaryota</taxon>
        <taxon>Fungi</taxon>
        <taxon>Dikarya</taxon>
        <taxon>Ascomycota</taxon>
        <taxon>Pezizomycotina</taxon>
        <taxon>Sordariomycetes</taxon>
        <taxon>Xylariomycetidae</taxon>
        <taxon>Amphisphaeriales</taxon>
        <taxon>Sporocadaceae</taxon>
        <taxon>Truncatella</taxon>
    </lineage>
</organism>
<dbReference type="RefSeq" id="XP_045962308.1">
    <property type="nucleotide sequence ID" value="XM_046108744.1"/>
</dbReference>
<proteinExistence type="predicted"/>
<dbReference type="GeneID" id="70137635"/>
<reference evidence="1" key="1">
    <citation type="journal article" date="2021" name="Nat. Commun.">
        <title>Genetic determinants of endophytism in the Arabidopsis root mycobiome.</title>
        <authorList>
            <person name="Mesny F."/>
            <person name="Miyauchi S."/>
            <person name="Thiergart T."/>
            <person name="Pickel B."/>
            <person name="Atanasova L."/>
            <person name="Karlsson M."/>
            <person name="Huettel B."/>
            <person name="Barry K.W."/>
            <person name="Haridas S."/>
            <person name="Chen C."/>
            <person name="Bauer D."/>
            <person name="Andreopoulos W."/>
            <person name="Pangilinan J."/>
            <person name="LaButti K."/>
            <person name="Riley R."/>
            <person name="Lipzen A."/>
            <person name="Clum A."/>
            <person name="Drula E."/>
            <person name="Henrissat B."/>
            <person name="Kohler A."/>
            <person name="Grigoriev I.V."/>
            <person name="Martin F.M."/>
            <person name="Hacquard S."/>
        </authorList>
    </citation>
    <scope>NUCLEOTIDE SEQUENCE</scope>
    <source>
        <strain evidence="1">MPI-SDFR-AT-0073</strain>
    </source>
</reference>
<keyword evidence="2" id="KW-1185">Reference proteome</keyword>
<comment type="caution">
    <text evidence="1">The sequence shown here is derived from an EMBL/GenBank/DDBJ whole genome shotgun (WGS) entry which is preliminary data.</text>
</comment>
<evidence type="ECO:0000313" key="1">
    <source>
        <dbReference type="EMBL" id="KAH6658074.1"/>
    </source>
</evidence>
<dbReference type="AlphaFoldDB" id="A0A9P8UTT2"/>
<evidence type="ECO:0000313" key="2">
    <source>
        <dbReference type="Proteomes" id="UP000758603"/>
    </source>
</evidence>
<sequence>MATPPQPNVSFIDEFQQLKDAQKSATSEKLDDFSRRNVWFAENQLHQVLTDLYTKTAKALQVREWLILKAQEEELPEHHIESIKQQHSSLENIHRSINNCLKNHPIDIASGKRLTTPTEQPICVSPQGIANTAYNLSSSTASKPPTFIASAPNVSRSEVRPLKKPVVSLKRQAETPIVIAHLTPKKAKTEAKKDNKVGQSKQHTSWAVLLRVLIEYDLCRLQPTTHSDDYPCSPRQARTASKQNYKIIVGNRPQKQIRLFQPIRGAGRVRDISGQIITGTRTVTLEFLKRRMRLKGKEGGGVISVLWQCIRSAFEVQDAAGVWNFGADVFDDALGVCLGWGILPPAPLLRRWPYTRARQGISETVLRVLDFELKVDSAGQS</sequence>
<gene>
    <name evidence="1" type="ORF">BKA67DRAFT_673882</name>
</gene>
<dbReference type="Proteomes" id="UP000758603">
    <property type="component" value="Unassembled WGS sequence"/>
</dbReference>
<accession>A0A9P8UTT2</accession>
<name>A0A9P8UTT2_9PEZI</name>
<protein>
    <submittedName>
        <fullName evidence="1">Uncharacterized protein</fullName>
    </submittedName>
</protein>